<feature type="DNA-binding region" description="H-T-H motif" evidence="4">
    <location>
        <begin position="28"/>
        <end position="47"/>
    </location>
</feature>
<evidence type="ECO:0000256" key="4">
    <source>
        <dbReference type="PROSITE-ProRule" id="PRU00335"/>
    </source>
</evidence>
<evidence type="ECO:0000256" key="3">
    <source>
        <dbReference type="ARBA" id="ARBA00023163"/>
    </source>
</evidence>
<dbReference type="Proteomes" id="UP000002207">
    <property type="component" value="Chromosome"/>
</dbReference>
<feature type="compositionally biased region" description="Polar residues" evidence="5">
    <location>
        <begin position="194"/>
        <end position="210"/>
    </location>
</feature>
<dbReference type="InterPro" id="IPR009057">
    <property type="entry name" value="Homeodomain-like_sf"/>
</dbReference>
<keyword evidence="8" id="KW-1185">Reference proteome</keyword>
<name>C1F3Z7_ACIC5</name>
<proteinExistence type="predicted"/>
<feature type="domain" description="HTH tetR-type" evidence="6">
    <location>
        <begin position="5"/>
        <end position="65"/>
    </location>
</feature>
<keyword evidence="2 4" id="KW-0238">DNA-binding</keyword>
<dbReference type="OrthoDB" id="9814200at2"/>
<dbReference type="Pfam" id="PF16925">
    <property type="entry name" value="TetR_C_13"/>
    <property type="match status" value="1"/>
</dbReference>
<evidence type="ECO:0000256" key="1">
    <source>
        <dbReference type="ARBA" id="ARBA00023015"/>
    </source>
</evidence>
<dbReference type="Gene3D" id="1.10.357.10">
    <property type="entry name" value="Tetracycline Repressor, domain 2"/>
    <property type="match status" value="1"/>
</dbReference>
<dbReference type="PRINTS" id="PR00455">
    <property type="entry name" value="HTHTETR"/>
</dbReference>
<evidence type="ECO:0000259" key="6">
    <source>
        <dbReference type="PROSITE" id="PS50977"/>
    </source>
</evidence>
<gene>
    <name evidence="7" type="primary">pXO2</name>
    <name evidence="7" type="ordered locus">ACP_2942</name>
</gene>
<evidence type="ECO:0000256" key="2">
    <source>
        <dbReference type="ARBA" id="ARBA00023125"/>
    </source>
</evidence>
<dbReference type="SUPFAM" id="SSF46689">
    <property type="entry name" value="Homeodomain-like"/>
    <property type="match status" value="1"/>
</dbReference>
<dbReference type="InterPro" id="IPR023772">
    <property type="entry name" value="DNA-bd_HTH_TetR-type_CS"/>
</dbReference>
<sequence length="224" mass="24752">MNKGELTRQRIVATAAPLFNQRGFAGCSMQDVMEATGLEKGGIYRHFASKEELAAEVFEYCLAQAVKLRSDGVENIAGATDKLRYLISKFVDEPSPLPGGCPLLNTAVDADDGNPVLRKQVRQAFQDWRKRLTGILEQGIAAGEIDHEVSARQMANTIIGTLEGALMLSRIEKSREPLRDAQRSLETLLNTLRAQPTRYQKTGDSPSSQRMRLPATRRPGRKAL</sequence>
<dbReference type="KEGG" id="aca:ACP_2942"/>
<dbReference type="PROSITE" id="PS01081">
    <property type="entry name" value="HTH_TETR_1"/>
    <property type="match status" value="1"/>
</dbReference>
<evidence type="ECO:0000256" key="5">
    <source>
        <dbReference type="SAM" id="MobiDB-lite"/>
    </source>
</evidence>
<dbReference type="FunCoup" id="C1F3Z7">
    <property type="interactions" value="132"/>
</dbReference>
<accession>C1F3Z7</accession>
<dbReference type="PROSITE" id="PS50977">
    <property type="entry name" value="HTH_TETR_2"/>
    <property type="match status" value="1"/>
</dbReference>
<evidence type="ECO:0000313" key="7">
    <source>
        <dbReference type="EMBL" id="ACO32163.1"/>
    </source>
</evidence>
<dbReference type="InterPro" id="IPR001647">
    <property type="entry name" value="HTH_TetR"/>
</dbReference>
<evidence type="ECO:0000313" key="8">
    <source>
        <dbReference type="Proteomes" id="UP000002207"/>
    </source>
</evidence>
<dbReference type="GO" id="GO:0003677">
    <property type="term" value="F:DNA binding"/>
    <property type="evidence" value="ECO:0007669"/>
    <property type="project" value="UniProtKB-UniRule"/>
</dbReference>
<dbReference type="InterPro" id="IPR036271">
    <property type="entry name" value="Tet_transcr_reg_TetR-rel_C_sf"/>
</dbReference>
<organism evidence="7 8">
    <name type="scientific">Acidobacterium capsulatum (strain ATCC 51196 / DSM 11244 / BCRC 80197 / JCM 7670 / NBRC 15755 / NCIMB 13165 / 161)</name>
    <dbReference type="NCBI Taxonomy" id="240015"/>
    <lineage>
        <taxon>Bacteria</taxon>
        <taxon>Pseudomonadati</taxon>
        <taxon>Acidobacteriota</taxon>
        <taxon>Terriglobia</taxon>
        <taxon>Terriglobales</taxon>
        <taxon>Acidobacteriaceae</taxon>
        <taxon>Acidobacterium</taxon>
    </lineage>
</organism>
<dbReference type="EMBL" id="CP001472">
    <property type="protein sequence ID" value="ACO32163.1"/>
    <property type="molecule type" value="Genomic_DNA"/>
</dbReference>
<dbReference type="HOGENOM" id="CLU_069356_28_1_0"/>
<reference evidence="7 8" key="1">
    <citation type="journal article" date="2009" name="Appl. Environ. Microbiol.">
        <title>Three genomes from the phylum Acidobacteria provide insight into the lifestyles of these microorganisms in soils.</title>
        <authorList>
            <person name="Ward N.L."/>
            <person name="Challacombe J.F."/>
            <person name="Janssen P.H."/>
            <person name="Henrissat B."/>
            <person name="Coutinho P.M."/>
            <person name="Wu M."/>
            <person name="Xie G."/>
            <person name="Haft D.H."/>
            <person name="Sait M."/>
            <person name="Badger J."/>
            <person name="Barabote R.D."/>
            <person name="Bradley B."/>
            <person name="Brettin T.S."/>
            <person name="Brinkac L.M."/>
            <person name="Bruce D."/>
            <person name="Creasy T."/>
            <person name="Daugherty S.C."/>
            <person name="Davidsen T.M."/>
            <person name="DeBoy R.T."/>
            <person name="Detter J.C."/>
            <person name="Dodson R.J."/>
            <person name="Durkin A.S."/>
            <person name="Ganapathy A."/>
            <person name="Gwinn-Giglio M."/>
            <person name="Han C.S."/>
            <person name="Khouri H."/>
            <person name="Kiss H."/>
            <person name="Kothari S.P."/>
            <person name="Madupu R."/>
            <person name="Nelson K.E."/>
            <person name="Nelson W.C."/>
            <person name="Paulsen I."/>
            <person name="Penn K."/>
            <person name="Ren Q."/>
            <person name="Rosovitz M.J."/>
            <person name="Selengut J.D."/>
            <person name="Shrivastava S."/>
            <person name="Sullivan S.A."/>
            <person name="Tapia R."/>
            <person name="Thompson L.S."/>
            <person name="Watkins K.L."/>
            <person name="Yang Q."/>
            <person name="Yu C."/>
            <person name="Zafar N."/>
            <person name="Zhou L."/>
            <person name="Kuske C.R."/>
        </authorList>
    </citation>
    <scope>NUCLEOTIDE SEQUENCE [LARGE SCALE GENOMIC DNA]</scope>
    <source>
        <strain evidence="8">ATCC 51196 / DSM 11244 / BCRC 80197 / JCM 7670 / NBRC 15755 / NCIMB 13165 / 161</strain>
    </source>
</reference>
<feature type="region of interest" description="Disordered" evidence="5">
    <location>
        <begin position="194"/>
        <end position="224"/>
    </location>
</feature>
<keyword evidence="3" id="KW-0804">Transcription</keyword>
<dbReference type="STRING" id="240015.ACP_2942"/>
<dbReference type="InterPro" id="IPR011075">
    <property type="entry name" value="TetR_C"/>
</dbReference>
<dbReference type="eggNOG" id="COG1309">
    <property type="taxonomic scope" value="Bacteria"/>
</dbReference>
<dbReference type="PANTHER" id="PTHR47506:SF3">
    <property type="entry name" value="HTH-TYPE TRANSCRIPTIONAL REGULATOR LMRA"/>
    <property type="match status" value="1"/>
</dbReference>
<dbReference type="AlphaFoldDB" id="C1F3Z7"/>
<dbReference type="RefSeq" id="WP_015897992.1">
    <property type="nucleotide sequence ID" value="NC_012483.1"/>
</dbReference>
<dbReference type="SUPFAM" id="SSF48498">
    <property type="entry name" value="Tetracyclin repressor-like, C-terminal domain"/>
    <property type="match status" value="1"/>
</dbReference>
<keyword evidence="1" id="KW-0805">Transcription regulation</keyword>
<dbReference type="InParanoid" id="C1F3Z7"/>
<protein>
    <submittedName>
        <fullName evidence="7">Transcriptional regulator, TetR family</fullName>
    </submittedName>
</protein>
<dbReference type="Pfam" id="PF00440">
    <property type="entry name" value="TetR_N"/>
    <property type="match status" value="1"/>
</dbReference>
<dbReference type="PANTHER" id="PTHR47506">
    <property type="entry name" value="TRANSCRIPTIONAL REGULATORY PROTEIN"/>
    <property type="match status" value="1"/>
</dbReference>